<proteinExistence type="predicted"/>
<dbReference type="EMBL" id="JMSN01000028">
    <property type="protein sequence ID" value="KDN47723.1"/>
    <property type="molecule type" value="Genomic_DNA"/>
</dbReference>
<feature type="compositionally biased region" description="Low complexity" evidence="1">
    <location>
        <begin position="273"/>
        <end position="283"/>
    </location>
</feature>
<feature type="region of interest" description="Disordered" evidence="1">
    <location>
        <begin position="399"/>
        <end position="423"/>
    </location>
</feature>
<dbReference type="AlphaFoldDB" id="A0A066W597"/>
<evidence type="ECO:0000256" key="2">
    <source>
        <dbReference type="SAM" id="Phobius"/>
    </source>
</evidence>
<name>A0A066W597_TILAU</name>
<evidence type="ECO:0000313" key="3">
    <source>
        <dbReference type="EMBL" id="KDN47723.1"/>
    </source>
</evidence>
<feature type="region of interest" description="Disordered" evidence="1">
    <location>
        <begin position="619"/>
        <end position="674"/>
    </location>
</feature>
<keyword evidence="4" id="KW-1185">Reference proteome</keyword>
<feature type="compositionally biased region" description="Polar residues" evidence="1">
    <location>
        <begin position="172"/>
        <end position="185"/>
    </location>
</feature>
<feature type="compositionally biased region" description="Low complexity" evidence="1">
    <location>
        <begin position="633"/>
        <end position="647"/>
    </location>
</feature>
<gene>
    <name evidence="3" type="ORF">K437DRAFT_91039</name>
</gene>
<keyword evidence="2" id="KW-0812">Transmembrane</keyword>
<feature type="compositionally biased region" description="Gly residues" evidence="1">
    <location>
        <begin position="322"/>
        <end position="331"/>
    </location>
</feature>
<feature type="compositionally biased region" description="Low complexity" evidence="1">
    <location>
        <begin position="249"/>
        <end position="265"/>
    </location>
</feature>
<dbReference type="Proteomes" id="UP000027361">
    <property type="component" value="Unassembled WGS sequence"/>
</dbReference>
<feature type="compositionally biased region" description="Polar residues" evidence="1">
    <location>
        <begin position="450"/>
        <end position="467"/>
    </location>
</feature>
<dbReference type="InParanoid" id="A0A066W597"/>
<accession>A0A066W597</accession>
<dbReference type="STRING" id="1037660.A0A066W597"/>
<feature type="compositionally biased region" description="Basic and acidic residues" evidence="1">
    <location>
        <begin position="346"/>
        <end position="355"/>
    </location>
</feature>
<feature type="transmembrane region" description="Helical" evidence="2">
    <location>
        <begin position="124"/>
        <end position="149"/>
    </location>
</feature>
<dbReference type="OrthoDB" id="3366127at2759"/>
<evidence type="ECO:0000313" key="4">
    <source>
        <dbReference type="Proteomes" id="UP000027361"/>
    </source>
</evidence>
<organism evidence="3 4">
    <name type="scientific">Tilletiaria anomala (strain ATCC 24038 / CBS 436.72 / UBC 951)</name>
    <dbReference type="NCBI Taxonomy" id="1037660"/>
    <lineage>
        <taxon>Eukaryota</taxon>
        <taxon>Fungi</taxon>
        <taxon>Dikarya</taxon>
        <taxon>Basidiomycota</taxon>
        <taxon>Ustilaginomycotina</taxon>
        <taxon>Exobasidiomycetes</taxon>
        <taxon>Georgefischeriales</taxon>
        <taxon>Tilletiariaceae</taxon>
        <taxon>Tilletiaria</taxon>
    </lineage>
</organism>
<comment type="caution">
    <text evidence="3">The sequence shown here is derived from an EMBL/GenBank/DDBJ whole genome shotgun (WGS) entry which is preliminary data.</text>
</comment>
<evidence type="ECO:0000256" key="1">
    <source>
        <dbReference type="SAM" id="MobiDB-lite"/>
    </source>
</evidence>
<feature type="compositionally biased region" description="Basic and acidic residues" evidence="1">
    <location>
        <begin position="480"/>
        <end position="491"/>
    </location>
</feature>
<keyword evidence="2" id="KW-0472">Membrane</keyword>
<feature type="region of interest" description="Disordered" evidence="1">
    <location>
        <begin position="235"/>
        <end position="355"/>
    </location>
</feature>
<feature type="region of interest" description="Disordered" evidence="1">
    <location>
        <begin position="505"/>
        <end position="548"/>
    </location>
</feature>
<sequence>MSAFKTIIQRATEDALSVSTSYLPPLAAAAASAVPVVAAAPSLASTSRRHHRAALSPSLSHGHDMLRRVVDPGAAAAKRAGPVLADAFAQVHQTLRRRESVHAHTEHMSLPQALAYDATSSISAITILSILGGFIFVFLTCIAISRILAITNRPSREAFPYQAASGKGMYQPSANMPSRLTATSGQSRIASASAGLLAGAAPMGGRDSTVGSVDTLPYGQAPHLDFAGRGVLQHTRGASSGLGFPGPPTAARRGPGAQGGQQHPPLGGGSGSGAPAPAPDGSGFQPGAVYTGASVAPRLRSPLHNGPPPASDGRRQSRYNRIGGGLNGGLGVHTAGAQQQQQQPLRDPHNRMSMADRRSRIQSVGAGVYRKSMYMDDPQAAGASGSTGIRRVESISRGNSLRYRDSTPGVLETPGSEVGVGAGRRLSARGPQSLYGANAGSRLVVGNGSAAVTSSGQSYPPNSSASPQHCPHGPPPSGRPKPDRRSIYGDRGTDAERGAFLSAQREGFGSGSSAGKYGPLQPRAGAGAGSAPQLAPIDTSSAPLSSNSIGLMGMRSSSAGSQQEFLSTPSPSAGSMFSHGYVVPNPTAPNYGAFAAQHNAALSQSTYNAAAPLSGTPAGAAGLRPGMPARQVSGASSSAGSGRASPIGGSGGADLFSSAPLPRNTSSAAASGAGGPGAYPYSGGPSGGGGPPIGFGAPPGAGAYGPGPGGFAPGRGIVASGRHLV</sequence>
<protein>
    <submittedName>
        <fullName evidence="3">Uncharacterized protein</fullName>
    </submittedName>
</protein>
<dbReference type="HOGENOM" id="CLU_381815_0_0_1"/>
<feature type="region of interest" description="Disordered" evidence="1">
    <location>
        <begin position="166"/>
        <end position="185"/>
    </location>
</feature>
<reference evidence="3 4" key="1">
    <citation type="submission" date="2014-05" db="EMBL/GenBank/DDBJ databases">
        <title>Draft genome sequence of a rare smut relative, Tilletiaria anomala UBC 951.</title>
        <authorList>
            <consortium name="DOE Joint Genome Institute"/>
            <person name="Toome M."/>
            <person name="Kuo A."/>
            <person name="Henrissat B."/>
            <person name="Lipzen A."/>
            <person name="Tritt A."/>
            <person name="Yoshinaga Y."/>
            <person name="Zane M."/>
            <person name="Barry K."/>
            <person name="Grigoriev I.V."/>
            <person name="Spatafora J.W."/>
            <person name="Aimea M.C."/>
        </authorList>
    </citation>
    <scope>NUCLEOTIDE SEQUENCE [LARGE SCALE GENOMIC DNA]</scope>
    <source>
        <strain evidence="3 4">UBC 951</strain>
    </source>
</reference>
<dbReference type="RefSeq" id="XP_013243915.1">
    <property type="nucleotide sequence ID" value="XM_013388461.1"/>
</dbReference>
<feature type="region of interest" description="Disordered" evidence="1">
    <location>
        <begin position="450"/>
        <end position="491"/>
    </location>
</feature>
<keyword evidence="2" id="KW-1133">Transmembrane helix</keyword>
<feature type="compositionally biased region" description="Polar residues" evidence="1">
    <location>
        <begin position="538"/>
        <end position="548"/>
    </location>
</feature>
<dbReference type="GeneID" id="25267940"/>